<organism evidence="4 5">
    <name type="scientific">Trifolium pratense</name>
    <name type="common">Red clover</name>
    <dbReference type="NCBI Taxonomy" id="57577"/>
    <lineage>
        <taxon>Eukaryota</taxon>
        <taxon>Viridiplantae</taxon>
        <taxon>Streptophyta</taxon>
        <taxon>Embryophyta</taxon>
        <taxon>Tracheophyta</taxon>
        <taxon>Spermatophyta</taxon>
        <taxon>Magnoliopsida</taxon>
        <taxon>eudicotyledons</taxon>
        <taxon>Gunneridae</taxon>
        <taxon>Pentapetalae</taxon>
        <taxon>rosids</taxon>
        <taxon>fabids</taxon>
        <taxon>Fabales</taxon>
        <taxon>Fabaceae</taxon>
        <taxon>Papilionoideae</taxon>
        <taxon>50 kb inversion clade</taxon>
        <taxon>NPAAA clade</taxon>
        <taxon>Hologalegina</taxon>
        <taxon>IRL clade</taxon>
        <taxon>Trifolieae</taxon>
        <taxon>Trifolium</taxon>
    </lineage>
</organism>
<comment type="caution">
    <text evidence="4">The sequence shown here is derived from an EMBL/GenBank/DDBJ whole genome shotgun (WGS) entry which is preliminary data.</text>
</comment>
<dbReference type="PANTHER" id="PTHR11452">
    <property type="entry name" value="ALPHA-GALACTOSIDASE/ALPHA-N-ACETYLGALACTOSAMINIDASE"/>
    <property type="match status" value="1"/>
</dbReference>
<dbReference type="Gene3D" id="3.20.20.70">
    <property type="entry name" value="Aldolase class I"/>
    <property type="match status" value="1"/>
</dbReference>
<dbReference type="PROSITE" id="PS00512">
    <property type="entry name" value="ALPHA_GALACTOSIDASE"/>
    <property type="match status" value="1"/>
</dbReference>
<dbReference type="STRING" id="57577.A0A2K3JKV1"/>
<accession>A0A2K3JKV1</accession>
<reference evidence="4 5" key="2">
    <citation type="journal article" date="2017" name="Front. Plant Sci.">
        <title>Gene Classification and Mining of Molecular Markers Useful in Red Clover (Trifolium pratense) Breeding.</title>
        <authorList>
            <person name="Istvanek J."/>
            <person name="Dluhosova J."/>
            <person name="Dluhos P."/>
            <person name="Patkova L."/>
            <person name="Nedelnik J."/>
            <person name="Repkova J."/>
        </authorList>
    </citation>
    <scope>NUCLEOTIDE SEQUENCE [LARGE SCALE GENOMIC DNA]</scope>
    <source>
        <strain evidence="5">cv. Tatra</strain>
        <tissue evidence="4">Young leaves</tissue>
    </source>
</reference>
<gene>
    <name evidence="4" type="ORF">L195_g048279</name>
</gene>
<dbReference type="InterPro" id="IPR013785">
    <property type="entry name" value="Aldolase_TIM"/>
</dbReference>
<proteinExistence type="inferred from homology"/>
<dbReference type="GO" id="GO:0004553">
    <property type="term" value="F:hydrolase activity, hydrolyzing O-glycosyl compounds"/>
    <property type="evidence" value="ECO:0007669"/>
    <property type="project" value="InterPro"/>
</dbReference>
<dbReference type="PANTHER" id="PTHR11452:SF33">
    <property type="entry name" value="ALPHA-GALACTOSIDASE 2"/>
    <property type="match status" value="1"/>
</dbReference>
<keyword evidence="3" id="KW-0326">Glycosidase</keyword>
<dbReference type="InterPro" id="IPR017853">
    <property type="entry name" value="GH"/>
</dbReference>
<comment type="similarity">
    <text evidence="1">Belongs to the glycosyl hydrolase 27 family.</text>
</comment>
<dbReference type="InterPro" id="IPR002241">
    <property type="entry name" value="Glyco_hydro_27"/>
</dbReference>
<dbReference type="GO" id="GO:0005975">
    <property type="term" value="P:carbohydrate metabolic process"/>
    <property type="evidence" value="ECO:0007669"/>
    <property type="project" value="InterPro"/>
</dbReference>
<dbReference type="InterPro" id="IPR000111">
    <property type="entry name" value="Glyco_hydro_27/36_CS"/>
</dbReference>
<sequence length="138" mass="16097">RWNSWNHFQCDITEDLIKETADAMVSTGLADLGYQYINLDDCWGELNRDSKTPHLDQFALKTNSCMPVEFKTPIRLNECMFSHKMWVLKQLENPIQYVVQEAKRRLVCVVNDGGKTKSRNRLNVLILFSNKSLKNWTS</sequence>
<feature type="non-terminal residue" evidence="4">
    <location>
        <position position="1"/>
    </location>
</feature>
<dbReference type="ExpressionAtlas" id="A0A2K3JKV1">
    <property type="expression patterns" value="baseline"/>
</dbReference>
<keyword evidence="2" id="KW-0378">Hydrolase</keyword>
<dbReference type="AlphaFoldDB" id="A0A2K3JKV1"/>
<protein>
    <submittedName>
        <fullName evidence="4">Alpha-galactosidase-like protein</fullName>
    </submittedName>
</protein>
<dbReference type="Pfam" id="PF16499">
    <property type="entry name" value="Melibiase_2"/>
    <property type="match status" value="1"/>
</dbReference>
<dbReference type="SUPFAM" id="SSF51445">
    <property type="entry name" value="(Trans)glycosidases"/>
    <property type="match status" value="1"/>
</dbReference>
<evidence type="ECO:0000313" key="4">
    <source>
        <dbReference type="EMBL" id="PNX54658.1"/>
    </source>
</evidence>
<dbReference type="EMBL" id="ASHM01068759">
    <property type="protein sequence ID" value="PNX54658.1"/>
    <property type="molecule type" value="Genomic_DNA"/>
</dbReference>
<dbReference type="GO" id="GO:0009505">
    <property type="term" value="C:plant-type cell wall"/>
    <property type="evidence" value="ECO:0007669"/>
    <property type="project" value="TreeGrafter"/>
</dbReference>
<name>A0A2K3JKV1_TRIPR</name>
<reference evidence="4 5" key="1">
    <citation type="journal article" date="2014" name="Am. J. Bot.">
        <title>Genome assembly and annotation for red clover (Trifolium pratense; Fabaceae).</title>
        <authorList>
            <person name="Istvanek J."/>
            <person name="Jaros M."/>
            <person name="Krenek A."/>
            <person name="Repkova J."/>
        </authorList>
    </citation>
    <scope>NUCLEOTIDE SEQUENCE [LARGE SCALE GENOMIC DNA]</scope>
    <source>
        <strain evidence="5">cv. Tatra</strain>
        <tissue evidence="4">Young leaves</tissue>
    </source>
</reference>
<evidence type="ECO:0000256" key="3">
    <source>
        <dbReference type="ARBA" id="ARBA00023295"/>
    </source>
</evidence>
<dbReference type="Proteomes" id="UP000236291">
    <property type="component" value="Unassembled WGS sequence"/>
</dbReference>
<evidence type="ECO:0000256" key="2">
    <source>
        <dbReference type="ARBA" id="ARBA00022801"/>
    </source>
</evidence>
<evidence type="ECO:0000313" key="5">
    <source>
        <dbReference type="Proteomes" id="UP000236291"/>
    </source>
</evidence>
<evidence type="ECO:0000256" key="1">
    <source>
        <dbReference type="ARBA" id="ARBA00009743"/>
    </source>
</evidence>